<dbReference type="PIRSF" id="PIRSF017082">
    <property type="entry name" value="YflP"/>
    <property type="match status" value="1"/>
</dbReference>
<dbReference type="RefSeq" id="WP_124081249.1">
    <property type="nucleotide sequence ID" value="NZ_UWPJ01000029.1"/>
</dbReference>
<gene>
    <name evidence="3" type="ORF">PIGHUM_03738</name>
</gene>
<organism evidence="3 4">
    <name type="scientific">Pigmentiphaga humi</name>
    <dbReference type="NCBI Taxonomy" id="2478468"/>
    <lineage>
        <taxon>Bacteria</taxon>
        <taxon>Pseudomonadati</taxon>
        <taxon>Pseudomonadota</taxon>
        <taxon>Betaproteobacteria</taxon>
        <taxon>Burkholderiales</taxon>
        <taxon>Alcaligenaceae</taxon>
        <taxon>Pigmentiphaga</taxon>
    </lineage>
</organism>
<evidence type="ECO:0000313" key="3">
    <source>
        <dbReference type="EMBL" id="VCU71651.1"/>
    </source>
</evidence>
<feature type="chain" id="PRO_5018131250" evidence="2">
    <location>
        <begin position="22"/>
        <end position="326"/>
    </location>
</feature>
<evidence type="ECO:0000256" key="2">
    <source>
        <dbReference type="SAM" id="SignalP"/>
    </source>
</evidence>
<dbReference type="Gene3D" id="3.40.190.150">
    <property type="entry name" value="Bordetella uptake gene, domain 1"/>
    <property type="match status" value="1"/>
</dbReference>
<dbReference type="OrthoDB" id="7250553at2"/>
<reference evidence="3 4" key="1">
    <citation type="submission" date="2018-10" db="EMBL/GenBank/DDBJ databases">
        <authorList>
            <person name="Criscuolo A."/>
        </authorList>
    </citation>
    <scope>NUCLEOTIDE SEQUENCE [LARGE SCALE GENOMIC DNA]</scope>
    <source>
        <strain evidence="3">DnA1</strain>
    </source>
</reference>
<dbReference type="EMBL" id="UWPJ01000029">
    <property type="protein sequence ID" value="VCU71651.1"/>
    <property type="molecule type" value="Genomic_DNA"/>
</dbReference>
<evidence type="ECO:0000256" key="1">
    <source>
        <dbReference type="ARBA" id="ARBA00006987"/>
    </source>
</evidence>
<keyword evidence="3" id="KW-0675">Receptor</keyword>
<keyword evidence="2" id="KW-0732">Signal</keyword>
<dbReference type="Proteomes" id="UP000277294">
    <property type="component" value="Unassembled WGS sequence"/>
</dbReference>
<dbReference type="PANTHER" id="PTHR42928:SF5">
    <property type="entry name" value="BLR1237 PROTEIN"/>
    <property type="match status" value="1"/>
</dbReference>
<dbReference type="Pfam" id="PF03401">
    <property type="entry name" value="TctC"/>
    <property type="match status" value="1"/>
</dbReference>
<dbReference type="SUPFAM" id="SSF53850">
    <property type="entry name" value="Periplasmic binding protein-like II"/>
    <property type="match status" value="1"/>
</dbReference>
<dbReference type="InterPro" id="IPR005064">
    <property type="entry name" value="BUG"/>
</dbReference>
<dbReference type="InterPro" id="IPR042100">
    <property type="entry name" value="Bug_dom1"/>
</dbReference>
<accession>A0A3P4B6V5</accession>
<dbReference type="AlphaFoldDB" id="A0A3P4B6V5"/>
<sequence length="326" mass="34216">MNFLHKLLCSAALGAAFATPAAGLAQSYPTRPIKLVVPWPAGGPSDFVARAVAEGMREDLGQTIVVENKPGATGRIGTEAVRLAPPDGYTLVLAISNTHGVAPALYPKLPYDPVRDFTAVGVAAIGPLALAVRSTLPIKTMAELIDYAKRNPGKLNFASAGPGSGSHLMGEMLKAMAGIDIVHVPFKGTAPAVNDLVAGHVDLIFEGLAIKPYVTEGKLSVLATTGSARWFAYPDAPTTTEAGFPKLQSASWFGLMGPRDMPPAIVARLNRSLLVALKSPAVQAAFKSQGMDAAKATSPSEMDAFIADEIARWKENLALINYTQTE</sequence>
<feature type="signal peptide" evidence="2">
    <location>
        <begin position="1"/>
        <end position="21"/>
    </location>
</feature>
<proteinExistence type="inferred from homology"/>
<protein>
    <submittedName>
        <fullName evidence="3">Tripartite tricarboxylate transporter family receptor</fullName>
    </submittedName>
</protein>
<comment type="similarity">
    <text evidence="1">Belongs to the UPF0065 (bug) family.</text>
</comment>
<name>A0A3P4B6V5_9BURK</name>
<evidence type="ECO:0000313" key="4">
    <source>
        <dbReference type="Proteomes" id="UP000277294"/>
    </source>
</evidence>
<dbReference type="CDD" id="cd13578">
    <property type="entry name" value="PBP2_Bug27"/>
    <property type="match status" value="1"/>
</dbReference>
<dbReference type="PANTHER" id="PTHR42928">
    <property type="entry name" value="TRICARBOXYLATE-BINDING PROTEIN"/>
    <property type="match status" value="1"/>
</dbReference>
<keyword evidence="4" id="KW-1185">Reference proteome</keyword>
<dbReference type="Gene3D" id="3.40.190.10">
    <property type="entry name" value="Periplasmic binding protein-like II"/>
    <property type="match status" value="1"/>
</dbReference>